<evidence type="ECO:0000313" key="2">
    <source>
        <dbReference type="EMBL" id="CAA9503742.1"/>
    </source>
</evidence>
<reference evidence="2" key="1">
    <citation type="submission" date="2020-02" db="EMBL/GenBank/DDBJ databases">
        <authorList>
            <person name="Meier V. D."/>
        </authorList>
    </citation>
    <scope>NUCLEOTIDE SEQUENCE</scope>
    <source>
        <strain evidence="2">AVDCRST_MAG45</strain>
    </source>
</reference>
<feature type="region of interest" description="Disordered" evidence="1">
    <location>
        <begin position="1"/>
        <end position="94"/>
    </location>
</feature>
<feature type="compositionally biased region" description="Basic residues" evidence="1">
    <location>
        <begin position="55"/>
        <end position="94"/>
    </location>
</feature>
<feature type="non-terminal residue" evidence="2">
    <location>
        <position position="94"/>
    </location>
</feature>
<feature type="non-terminal residue" evidence="2">
    <location>
        <position position="1"/>
    </location>
</feature>
<proteinExistence type="predicted"/>
<organism evidence="2">
    <name type="scientific">uncultured Solirubrobacterales bacterium</name>
    <dbReference type="NCBI Taxonomy" id="768556"/>
    <lineage>
        <taxon>Bacteria</taxon>
        <taxon>Bacillati</taxon>
        <taxon>Actinomycetota</taxon>
        <taxon>Thermoleophilia</taxon>
        <taxon>Solirubrobacterales</taxon>
        <taxon>environmental samples</taxon>
    </lineage>
</organism>
<protein>
    <submittedName>
        <fullName evidence="2">Uncharacterized protein</fullName>
    </submittedName>
</protein>
<feature type="compositionally biased region" description="Low complexity" evidence="1">
    <location>
        <begin position="31"/>
        <end position="54"/>
    </location>
</feature>
<name>A0A6J4SS21_9ACTN</name>
<dbReference type="EMBL" id="CADCVU010000122">
    <property type="protein sequence ID" value="CAA9503742.1"/>
    <property type="molecule type" value="Genomic_DNA"/>
</dbReference>
<gene>
    <name evidence="2" type="ORF">AVDCRST_MAG45-1469</name>
</gene>
<dbReference type="AlphaFoldDB" id="A0A6J4SS21"/>
<accession>A0A6J4SS21</accession>
<feature type="compositionally biased region" description="Low complexity" evidence="1">
    <location>
        <begin position="12"/>
        <end position="23"/>
    </location>
</feature>
<sequence>WIASSSEPFWGSCSSPRGSSSTSATPFCACSGRPSSTSSPPISRATWISRSFSRGSHRRGGSGHSRPRSLHHPPPLRRRARRPPARRGRGRGCA</sequence>
<evidence type="ECO:0000256" key="1">
    <source>
        <dbReference type="SAM" id="MobiDB-lite"/>
    </source>
</evidence>